<keyword evidence="6" id="KW-1185">Reference proteome</keyword>
<dbReference type="EMBL" id="JBIMSO010000001">
    <property type="protein sequence ID" value="MFH5206683.1"/>
    <property type="molecule type" value="Genomic_DNA"/>
</dbReference>
<dbReference type="InterPro" id="IPR014229">
    <property type="entry name" value="Spore_YtfJ"/>
</dbReference>
<organism evidence="2 6">
    <name type="scientific">Antrihabitans spumae</name>
    <dbReference type="NCBI Taxonomy" id="3373370"/>
    <lineage>
        <taxon>Bacteria</taxon>
        <taxon>Bacillati</taxon>
        <taxon>Actinomycetota</taxon>
        <taxon>Actinomycetes</taxon>
        <taxon>Mycobacteriales</taxon>
        <taxon>Nocardiaceae</taxon>
        <taxon>Antrihabitans</taxon>
    </lineage>
</organism>
<sequence>MIELKELLTKATNSLSAGRAFGPAYEKDDVLVIPVAWIAGGGGAGGGGSDPAATEEATSSGEGAGAGFGGVVWPLGVYAVHDGDVRWIPAIDVTRIVMLVAGVAQVAFALRQRRSAKGLSQ</sequence>
<reference evidence="4 5" key="1">
    <citation type="submission" date="2024-10" db="EMBL/GenBank/DDBJ databases">
        <authorList>
            <person name="Riesco R."/>
        </authorList>
    </citation>
    <scope>NUCLEOTIDE SEQUENCE [LARGE SCALE GENOMIC DNA]</scope>
    <source>
        <strain evidence="3 5">NCIMB 15448</strain>
        <strain evidence="1 4">NCIMB 15449</strain>
        <strain evidence="2 6">NCIMB 15450</strain>
    </source>
</reference>
<evidence type="ECO:0000313" key="5">
    <source>
        <dbReference type="Proteomes" id="UP001609176"/>
    </source>
</evidence>
<evidence type="ECO:0000313" key="4">
    <source>
        <dbReference type="Proteomes" id="UP001609175"/>
    </source>
</evidence>
<dbReference type="Proteomes" id="UP001609175">
    <property type="component" value="Unassembled WGS sequence"/>
</dbReference>
<dbReference type="EMBL" id="JBIMSN010000062">
    <property type="protein sequence ID" value="MFH5230032.1"/>
    <property type="molecule type" value="Genomic_DNA"/>
</dbReference>
<dbReference type="Pfam" id="PF09579">
    <property type="entry name" value="Spore_YtfJ"/>
    <property type="match status" value="1"/>
</dbReference>
<evidence type="ECO:0000313" key="1">
    <source>
        <dbReference type="EMBL" id="MFH5206683.1"/>
    </source>
</evidence>
<proteinExistence type="predicted"/>
<dbReference type="Proteomes" id="UP001609176">
    <property type="component" value="Unassembled WGS sequence"/>
</dbReference>
<evidence type="ECO:0000313" key="2">
    <source>
        <dbReference type="EMBL" id="MFH5230032.1"/>
    </source>
</evidence>
<dbReference type="Proteomes" id="UP001609219">
    <property type="component" value="Unassembled WGS sequence"/>
</dbReference>
<dbReference type="EMBL" id="JBIMSP010000009">
    <property type="protein sequence ID" value="MFH5241837.1"/>
    <property type="molecule type" value="Genomic_DNA"/>
</dbReference>
<evidence type="ECO:0000313" key="3">
    <source>
        <dbReference type="EMBL" id="MFH5241837.1"/>
    </source>
</evidence>
<dbReference type="RefSeq" id="WP_395112080.1">
    <property type="nucleotide sequence ID" value="NZ_JBIMSN010000062.1"/>
</dbReference>
<comment type="caution">
    <text evidence="2">The sequence shown here is derived from an EMBL/GenBank/DDBJ whole genome shotgun (WGS) entry which is preliminary data.</text>
</comment>
<accession>A0ABW7K4R1</accession>
<protein>
    <submittedName>
        <fullName evidence="2">Spore germination protein GerW family protein</fullName>
    </submittedName>
</protein>
<gene>
    <name evidence="3" type="ORF">ACHIPV_08045</name>
    <name evidence="1" type="ORF">ACHIPZ_00315</name>
    <name evidence="2" type="ORF">ACHIRB_15825</name>
</gene>
<name>A0ABW7K4R1_9NOCA</name>
<evidence type="ECO:0000313" key="6">
    <source>
        <dbReference type="Proteomes" id="UP001609219"/>
    </source>
</evidence>